<dbReference type="SUPFAM" id="SSF56176">
    <property type="entry name" value="FAD-binding/transporter-associated domain-like"/>
    <property type="match status" value="1"/>
</dbReference>
<accession>A0A2T3A0C1</accession>
<dbReference type="EMBL" id="KZ678528">
    <property type="protein sequence ID" value="PSR80519.1"/>
    <property type="molecule type" value="Genomic_DNA"/>
</dbReference>
<dbReference type="InterPro" id="IPR016166">
    <property type="entry name" value="FAD-bd_PCMH"/>
</dbReference>
<proteinExistence type="inferred from homology"/>
<dbReference type="GO" id="GO:0016491">
    <property type="term" value="F:oxidoreductase activity"/>
    <property type="evidence" value="ECO:0007669"/>
    <property type="project" value="UniProtKB-KW"/>
</dbReference>
<dbReference type="AlphaFoldDB" id="A0A2T3A0C1"/>
<gene>
    <name evidence="7" type="ORF">BD289DRAFT_468803</name>
</gene>
<dbReference type="OrthoDB" id="2151789at2759"/>
<evidence type="ECO:0000313" key="8">
    <source>
        <dbReference type="Proteomes" id="UP000241462"/>
    </source>
</evidence>
<feature type="chain" id="PRO_5015474786" description="FAD-binding PCMH-type domain-containing protein" evidence="5">
    <location>
        <begin position="17"/>
        <end position="502"/>
    </location>
</feature>
<dbReference type="STRING" id="2025994.A0A2T3A0C1"/>
<keyword evidence="5" id="KW-0732">Signal</keyword>
<dbReference type="PROSITE" id="PS51257">
    <property type="entry name" value="PROKAR_LIPOPROTEIN"/>
    <property type="match status" value="1"/>
</dbReference>
<keyword evidence="3" id="KW-0274">FAD</keyword>
<evidence type="ECO:0000256" key="5">
    <source>
        <dbReference type="SAM" id="SignalP"/>
    </source>
</evidence>
<dbReference type="Pfam" id="PF01565">
    <property type="entry name" value="FAD_binding_4"/>
    <property type="match status" value="1"/>
</dbReference>
<evidence type="ECO:0000256" key="4">
    <source>
        <dbReference type="ARBA" id="ARBA00023002"/>
    </source>
</evidence>
<reference evidence="7 8" key="1">
    <citation type="journal article" date="2018" name="Mycol. Prog.">
        <title>Coniella lustricola, a new species from submerged detritus.</title>
        <authorList>
            <person name="Raudabaugh D.B."/>
            <person name="Iturriaga T."/>
            <person name="Carver A."/>
            <person name="Mondo S."/>
            <person name="Pangilinan J."/>
            <person name="Lipzen A."/>
            <person name="He G."/>
            <person name="Amirebrahimi M."/>
            <person name="Grigoriev I.V."/>
            <person name="Miller A.N."/>
        </authorList>
    </citation>
    <scope>NUCLEOTIDE SEQUENCE [LARGE SCALE GENOMIC DNA]</scope>
    <source>
        <strain evidence="7 8">B22-T-1</strain>
    </source>
</reference>
<dbReference type="InterPro" id="IPR016169">
    <property type="entry name" value="FAD-bd_PCMH_sub2"/>
</dbReference>
<feature type="domain" description="FAD-binding PCMH-type" evidence="6">
    <location>
        <begin position="68"/>
        <end position="239"/>
    </location>
</feature>
<dbReference type="GO" id="GO:0071949">
    <property type="term" value="F:FAD binding"/>
    <property type="evidence" value="ECO:0007669"/>
    <property type="project" value="InterPro"/>
</dbReference>
<protein>
    <recommendedName>
        <fullName evidence="6">FAD-binding PCMH-type domain-containing protein</fullName>
    </recommendedName>
</protein>
<dbReference type="PROSITE" id="PS51387">
    <property type="entry name" value="FAD_PCMH"/>
    <property type="match status" value="1"/>
</dbReference>
<dbReference type="Proteomes" id="UP000241462">
    <property type="component" value="Unassembled WGS sequence"/>
</dbReference>
<dbReference type="InterPro" id="IPR036318">
    <property type="entry name" value="FAD-bd_PCMH-like_sf"/>
</dbReference>
<comment type="similarity">
    <text evidence="1">Belongs to the oxygen-dependent FAD-linked oxidoreductase family.</text>
</comment>
<dbReference type="Gene3D" id="3.30.465.10">
    <property type="match status" value="1"/>
</dbReference>
<evidence type="ECO:0000259" key="6">
    <source>
        <dbReference type="PROSITE" id="PS51387"/>
    </source>
</evidence>
<sequence length="502" mass="54581">MKHLLASVGLVAHALAQNASITTIPVVNLATGAACACAQLSAQYGDVIIYQNSTNYTAETTNYWDIRSDQQPGCIFMPEDADDVSTAVKILTSCGAQFAVRGGGHMNYPGSNNIDQGVLLALDNMKELEVAADNKTIAVGPGNRWVDVYEALAPYGLYCLGGRLKTIGYPGLTLLGGFHYFINTYGFVMDNIVSYDVVLGDGSQVVANATSHPDLFWALKGGASNFGIVTRFVQQTLEIPYISTSVQEFNESAVEAFIQATVDLVENDGPELAAGSVISINYNATTKVVAPSLLGVQAGTESPPSRFANFSAIPSVETINTVLTPIEWHSQLDTPDQMFRVQFASHTIKPDAAQLYKIYLSWKAAVDEISDVEGLYPTFVMNIMPKSAMSVAKNNGIGNVWGLDDDQSYIIWQFSTGWANAVDDLRMTNWARSLSDYWHAENQALGLDSDFLYMGDIGEFQDPFATMPLENVERMMTIRSEYDPAGVFSRLNWGGFKLAAST</sequence>
<keyword evidence="8" id="KW-1185">Reference proteome</keyword>
<evidence type="ECO:0000313" key="7">
    <source>
        <dbReference type="EMBL" id="PSR80519.1"/>
    </source>
</evidence>
<evidence type="ECO:0000256" key="3">
    <source>
        <dbReference type="ARBA" id="ARBA00022827"/>
    </source>
</evidence>
<dbReference type="InterPro" id="IPR050416">
    <property type="entry name" value="FAD-linked_Oxidoreductase"/>
</dbReference>
<organism evidence="7 8">
    <name type="scientific">Coniella lustricola</name>
    <dbReference type="NCBI Taxonomy" id="2025994"/>
    <lineage>
        <taxon>Eukaryota</taxon>
        <taxon>Fungi</taxon>
        <taxon>Dikarya</taxon>
        <taxon>Ascomycota</taxon>
        <taxon>Pezizomycotina</taxon>
        <taxon>Sordariomycetes</taxon>
        <taxon>Sordariomycetidae</taxon>
        <taxon>Diaporthales</taxon>
        <taxon>Schizoparmaceae</taxon>
        <taxon>Coniella</taxon>
    </lineage>
</organism>
<name>A0A2T3A0C1_9PEZI</name>
<dbReference type="PANTHER" id="PTHR42973">
    <property type="entry name" value="BINDING OXIDOREDUCTASE, PUTATIVE (AFU_ORTHOLOGUE AFUA_1G17690)-RELATED"/>
    <property type="match status" value="1"/>
</dbReference>
<dbReference type="InParanoid" id="A0A2T3A0C1"/>
<feature type="signal peptide" evidence="5">
    <location>
        <begin position="1"/>
        <end position="16"/>
    </location>
</feature>
<evidence type="ECO:0000256" key="2">
    <source>
        <dbReference type="ARBA" id="ARBA00022630"/>
    </source>
</evidence>
<keyword evidence="2" id="KW-0285">Flavoprotein</keyword>
<dbReference type="PANTHER" id="PTHR42973:SF53">
    <property type="entry name" value="FAD-BINDING PCMH-TYPE DOMAIN-CONTAINING PROTEIN-RELATED"/>
    <property type="match status" value="1"/>
</dbReference>
<keyword evidence="4" id="KW-0560">Oxidoreductase</keyword>
<dbReference type="InterPro" id="IPR006094">
    <property type="entry name" value="Oxid_FAD_bind_N"/>
</dbReference>
<evidence type="ECO:0000256" key="1">
    <source>
        <dbReference type="ARBA" id="ARBA00005466"/>
    </source>
</evidence>